<protein>
    <submittedName>
        <fullName evidence="2">Uncharacterized protein</fullName>
    </submittedName>
</protein>
<name>A0A1H3H4D2_9RHOB</name>
<evidence type="ECO:0000313" key="3">
    <source>
        <dbReference type="Proteomes" id="UP000199026"/>
    </source>
</evidence>
<dbReference type="GeneID" id="78122979"/>
<dbReference type="RefSeq" id="WP_089887067.1">
    <property type="nucleotide sequence ID" value="NZ_CALJFH010000024.1"/>
</dbReference>
<dbReference type="AlphaFoldDB" id="A0A1H3H4D2"/>
<gene>
    <name evidence="2" type="ORF">SAMN05444486_101170</name>
</gene>
<keyword evidence="3" id="KW-1185">Reference proteome</keyword>
<dbReference type="OrthoDB" id="7865311at2"/>
<evidence type="ECO:0000313" key="2">
    <source>
        <dbReference type="EMBL" id="SDY09614.1"/>
    </source>
</evidence>
<dbReference type="PROSITE" id="PS51257">
    <property type="entry name" value="PROKAR_LIPOPROTEIN"/>
    <property type="match status" value="1"/>
</dbReference>
<dbReference type="Proteomes" id="UP000199026">
    <property type="component" value="Unassembled WGS sequence"/>
</dbReference>
<feature type="compositionally biased region" description="Basic and acidic residues" evidence="1">
    <location>
        <begin position="167"/>
        <end position="176"/>
    </location>
</feature>
<dbReference type="EMBL" id="FNPR01000001">
    <property type="protein sequence ID" value="SDY09614.1"/>
    <property type="molecule type" value="Genomic_DNA"/>
</dbReference>
<organism evidence="2 3">
    <name type="scientific">Lentibacter algarum</name>
    <dbReference type="NCBI Taxonomy" id="576131"/>
    <lineage>
        <taxon>Bacteria</taxon>
        <taxon>Pseudomonadati</taxon>
        <taxon>Pseudomonadota</taxon>
        <taxon>Alphaproteobacteria</taxon>
        <taxon>Rhodobacterales</taxon>
        <taxon>Roseobacteraceae</taxon>
        <taxon>Lentibacter</taxon>
    </lineage>
</organism>
<proteinExistence type="predicted"/>
<feature type="region of interest" description="Disordered" evidence="1">
    <location>
        <begin position="148"/>
        <end position="177"/>
    </location>
</feature>
<accession>A0A1H3H4D2</accession>
<reference evidence="2 3" key="1">
    <citation type="submission" date="2016-10" db="EMBL/GenBank/DDBJ databases">
        <authorList>
            <person name="de Groot N.N."/>
        </authorList>
    </citation>
    <scope>NUCLEOTIDE SEQUENCE [LARGE SCALE GENOMIC DNA]</scope>
    <source>
        <strain evidence="2 3">DSM 24677</strain>
    </source>
</reference>
<sequence>MTRWLLCLFLVAVTAGCSDPLSKMTRLADVELQESSDVASAVALPSAAQDERPLFERLFSTPEDPVADAVDEAVKSLEGEAESSAEFAPALPLTEGEALADETTGAIRDETDVAAVSEDAQPRSLFGFLKPKQNEKSRPENAAKELAEAEKLAPEAEVVEASFTPETEAREPRRGEGLFSRKKADVLTGPDAQEIAPGTPLAFGEIARVCALPKAEMGRQVETAGKYRLYDSAVGSTEQRPFFITGFDDGCPRQVTGALALFASAQSHEMMRYGAPWRGKPYSETDKAYEAAKKDICGVGKGKPCGAKMGQLEKTTAFITVYDRFVDALSWRNVLLHDGAVLAME</sequence>
<evidence type="ECO:0000256" key="1">
    <source>
        <dbReference type="SAM" id="MobiDB-lite"/>
    </source>
</evidence>